<reference evidence="3" key="1">
    <citation type="submission" date="2021-01" db="EMBL/GenBank/DDBJ databases">
        <title>Modified the classification status of verrucomicrobia.</title>
        <authorList>
            <person name="Feng X."/>
        </authorList>
    </citation>
    <scope>NUCLEOTIDE SEQUENCE</scope>
    <source>
        <strain evidence="3">KCTC 22201</strain>
    </source>
</reference>
<dbReference type="AlphaFoldDB" id="A0A934RBK3"/>
<evidence type="ECO:0000313" key="3">
    <source>
        <dbReference type="EMBL" id="MBK1827530.1"/>
    </source>
</evidence>
<keyword evidence="2" id="KW-1133">Transmembrane helix</keyword>
<accession>A0A934RBK3</accession>
<keyword evidence="2" id="KW-0812">Transmembrane</keyword>
<evidence type="ECO:0000313" key="4">
    <source>
        <dbReference type="Proteomes" id="UP000658278"/>
    </source>
</evidence>
<evidence type="ECO:0000256" key="2">
    <source>
        <dbReference type="SAM" id="Phobius"/>
    </source>
</evidence>
<feature type="transmembrane region" description="Helical" evidence="2">
    <location>
        <begin position="188"/>
        <end position="208"/>
    </location>
</feature>
<protein>
    <submittedName>
        <fullName evidence="3">Uncharacterized protein</fullName>
    </submittedName>
</protein>
<dbReference type="Proteomes" id="UP000658278">
    <property type="component" value="Unassembled WGS sequence"/>
</dbReference>
<evidence type="ECO:0000256" key="1">
    <source>
        <dbReference type="SAM" id="MobiDB-lite"/>
    </source>
</evidence>
<feature type="region of interest" description="Disordered" evidence="1">
    <location>
        <begin position="1"/>
        <end position="34"/>
    </location>
</feature>
<keyword evidence="2" id="KW-0472">Membrane</keyword>
<proteinExistence type="predicted"/>
<sequence>MSTHTLQDVNIDLGTPAETSETPSAKPRRWWNPFQRSDAPRRPWLRRGRALEELRAEHLKLIETIEQLNERISAREDNPSMELDPMPVIRGIESISSGQAKISESLESLNGFMERASASGERLTEAVSQVDQTLVAVQGTHSETVGALGQVSDRMDDVTLRFETLFDRMAESEKSLAEDYRKLQHRTLLSVAAISAAVIVVLSLFMTAPWA</sequence>
<name>A0A934RBK3_9BACT</name>
<gene>
    <name evidence="3" type="ORF">JIN81_10900</name>
</gene>
<comment type="caution">
    <text evidence="3">The sequence shown here is derived from an EMBL/GenBank/DDBJ whole genome shotgun (WGS) entry which is preliminary data.</text>
</comment>
<dbReference type="EMBL" id="JAENII010000007">
    <property type="protein sequence ID" value="MBK1827530.1"/>
    <property type="molecule type" value="Genomic_DNA"/>
</dbReference>
<organism evidence="3 4">
    <name type="scientific">Haloferula rosea</name>
    <dbReference type="NCBI Taxonomy" id="490093"/>
    <lineage>
        <taxon>Bacteria</taxon>
        <taxon>Pseudomonadati</taxon>
        <taxon>Verrucomicrobiota</taxon>
        <taxon>Verrucomicrobiia</taxon>
        <taxon>Verrucomicrobiales</taxon>
        <taxon>Verrucomicrobiaceae</taxon>
        <taxon>Haloferula</taxon>
    </lineage>
</organism>
<keyword evidence="4" id="KW-1185">Reference proteome</keyword>
<dbReference type="RefSeq" id="WP_200279062.1">
    <property type="nucleotide sequence ID" value="NZ_JAENII010000007.1"/>
</dbReference>